<dbReference type="RefSeq" id="WP_275418043.1">
    <property type="nucleotide sequence ID" value="NZ_CP106878.1"/>
</dbReference>
<proteinExistence type="predicted"/>
<dbReference type="KEGG" id="faf:OE104_02660"/>
<gene>
    <name evidence="1" type="ORF">OE104_02660</name>
</gene>
<dbReference type="AlphaFoldDB" id="A0A9E8LV43"/>
<organism evidence="1 2">
    <name type="scientific">Fervidibacillus albus</name>
    <dbReference type="NCBI Taxonomy" id="2980026"/>
    <lineage>
        <taxon>Bacteria</taxon>
        <taxon>Bacillati</taxon>
        <taxon>Bacillota</taxon>
        <taxon>Bacilli</taxon>
        <taxon>Bacillales</taxon>
        <taxon>Bacillaceae</taxon>
        <taxon>Fervidibacillus</taxon>
    </lineage>
</organism>
<evidence type="ECO:0000313" key="2">
    <source>
        <dbReference type="Proteomes" id="UP001164718"/>
    </source>
</evidence>
<keyword evidence="2" id="KW-1185">Reference proteome</keyword>
<dbReference type="EMBL" id="CP106878">
    <property type="protein sequence ID" value="WAA10258.1"/>
    <property type="molecule type" value="Genomic_DNA"/>
</dbReference>
<accession>A0A9E8LV43</accession>
<reference evidence="1" key="1">
    <citation type="submission" date="2022-09" db="EMBL/GenBank/DDBJ databases">
        <title>Complete Genomes of Fervidibacillus albus and Fervidibacillus halotolerans isolated from tidal flat sediments.</title>
        <authorList>
            <person name="Kwon K.K."/>
            <person name="Yang S.-H."/>
            <person name="Park M.J."/>
            <person name="Oh H.-M."/>
        </authorList>
    </citation>
    <scope>NUCLEOTIDE SEQUENCE</scope>
    <source>
        <strain evidence="1">MEBiC13591</strain>
    </source>
</reference>
<protein>
    <submittedName>
        <fullName evidence="1">Uncharacterized protein</fullName>
    </submittedName>
</protein>
<evidence type="ECO:0000313" key="1">
    <source>
        <dbReference type="EMBL" id="WAA10258.1"/>
    </source>
</evidence>
<sequence length="45" mass="5053">MKRKDMYNIAIIGGGSDGANTALFTRKLKKQLCLVVVRTQRNVPF</sequence>
<dbReference type="Proteomes" id="UP001164718">
    <property type="component" value="Chromosome"/>
</dbReference>
<name>A0A9E8LV43_9BACI</name>